<feature type="domain" description="VWFA" evidence="2">
    <location>
        <begin position="209"/>
        <end position="379"/>
    </location>
</feature>
<feature type="compositionally biased region" description="Acidic residues" evidence="1">
    <location>
        <begin position="42"/>
        <end position="62"/>
    </location>
</feature>
<organism evidence="3 4">
    <name type="scientific">Photobacterium damselae subsp. damselae</name>
    <name type="common">Listonella damsela</name>
    <dbReference type="NCBI Taxonomy" id="85581"/>
    <lineage>
        <taxon>Bacteria</taxon>
        <taxon>Pseudomonadati</taxon>
        <taxon>Pseudomonadota</taxon>
        <taxon>Gammaproteobacteria</taxon>
        <taxon>Vibrionales</taxon>
        <taxon>Vibrionaceae</taxon>
        <taxon>Photobacterium</taxon>
    </lineage>
</organism>
<dbReference type="InterPro" id="IPR036465">
    <property type="entry name" value="vWFA_dom_sf"/>
</dbReference>
<comment type="caution">
    <text evidence="3">The sequence shown here is derived from an EMBL/GenBank/DDBJ whole genome shotgun (WGS) entry which is preliminary data.</text>
</comment>
<sequence length="379" mass="41079">SDDSSNGESSSNGDPDDNSMDESSSNGDSDDNSNDESSSNGDSDDNSNGDNSSNEDSDESSDGNDSSNDNGQRSPGQATIQDLKNALNAKPSDLIGDLHKAIEKLMEEKAEEAEKEFKSEYGRFARPKFALESCKFSLFAGVPPWITRAGPITQRMRQVLNSVVYAHNKTERSYERSGNTIAAGELWGVSAGNSRIFQNETRHRAPNAAFQILVDKSGSMNEEPMALANIAAYSIASAIEFIKGAECEVLYYPVPGKRLEAVHIAKAFNEKMASCRNRSFNITSSKATPTAEALLTALSRIGVRKEPKKVIFLITDGDTDDCSVNEVLKDCDAVGVDVIGIGIGTEQLAGFEDRPHVSITDANELAPQLFNYVRAFYQK</sequence>
<gene>
    <name evidence="3" type="ORF">HWA77_08875</name>
</gene>
<dbReference type="InterPro" id="IPR002035">
    <property type="entry name" value="VWF_A"/>
</dbReference>
<protein>
    <submittedName>
        <fullName evidence="3">VWA domain-containing protein</fullName>
    </submittedName>
</protein>
<dbReference type="SMART" id="SM00327">
    <property type="entry name" value="VWA"/>
    <property type="match status" value="1"/>
</dbReference>
<dbReference type="Proteomes" id="UP000533429">
    <property type="component" value="Unassembled WGS sequence"/>
</dbReference>
<proteinExistence type="predicted"/>
<feature type="region of interest" description="Disordered" evidence="1">
    <location>
        <begin position="1"/>
        <end position="77"/>
    </location>
</feature>
<dbReference type="EMBL" id="JABXOR010000559">
    <property type="protein sequence ID" value="NVP00318.1"/>
    <property type="molecule type" value="Genomic_DNA"/>
</dbReference>
<accession>A0A850QVA2</accession>
<evidence type="ECO:0000313" key="4">
    <source>
        <dbReference type="Proteomes" id="UP000533429"/>
    </source>
</evidence>
<reference evidence="3 4" key="1">
    <citation type="submission" date="2020-06" db="EMBL/GenBank/DDBJ databases">
        <title>Photobacterium damselae subsp. damselae comparative genomics.</title>
        <authorList>
            <person name="Osorio C.R."/>
        </authorList>
    </citation>
    <scope>NUCLEOTIDE SEQUENCE [LARGE SCALE GENOMIC DNA]</scope>
    <source>
        <strain evidence="3 4">TW250/03</strain>
    </source>
</reference>
<feature type="compositionally biased region" description="Low complexity" evidence="1">
    <location>
        <begin position="1"/>
        <end position="13"/>
    </location>
</feature>
<evidence type="ECO:0000313" key="3">
    <source>
        <dbReference type="EMBL" id="NVP00318.1"/>
    </source>
</evidence>
<evidence type="ECO:0000259" key="2">
    <source>
        <dbReference type="PROSITE" id="PS50234"/>
    </source>
</evidence>
<evidence type="ECO:0000256" key="1">
    <source>
        <dbReference type="SAM" id="MobiDB-lite"/>
    </source>
</evidence>
<dbReference type="SUPFAM" id="SSF53300">
    <property type="entry name" value="vWA-like"/>
    <property type="match status" value="1"/>
</dbReference>
<feature type="non-terminal residue" evidence="3">
    <location>
        <position position="1"/>
    </location>
</feature>
<dbReference type="PROSITE" id="PS50234">
    <property type="entry name" value="VWFA"/>
    <property type="match status" value="1"/>
</dbReference>
<dbReference type="AlphaFoldDB" id="A0A850QVA2"/>
<dbReference type="Pfam" id="PF00092">
    <property type="entry name" value="VWA"/>
    <property type="match status" value="1"/>
</dbReference>
<dbReference type="Gene3D" id="3.40.50.410">
    <property type="entry name" value="von Willebrand factor, type A domain"/>
    <property type="match status" value="1"/>
</dbReference>
<name>A0A850QVA2_PHODD</name>